<protein>
    <submittedName>
        <fullName evidence="3">Phage minor head protein</fullName>
    </submittedName>
</protein>
<keyword evidence="4" id="KW-1185">Reference proteome</keyword>
<organism evidence="3 4">
    <name type="scientific">Cupriavidus gilardii</name>
    <dbReference type="NCBI Taxonomy" id="82541"/>
    <lineage>
        <taxon>Bacteria</taxon>
        <taxon>Pseudomonadati</taxon>
        <taxon>Pseudomonadota</taxon>
        <taxon>Betaproteobacteria</taxon>
        <taxon>Burkholderiales</taxon>
        <taxon>Burkholderiaceae</taxon>
        <taxon>Cupriavidus</taxon>
    </lineage>
</organism>
<proteinExistence type="predicted"/>
<dbReference type="Proteomes" id="UP001056648">
    <property type="component" value="Chromosome 2"/>
</dbReference>
<evidence type="ECO:0000256" key="1">
    <source>
        <dbReference type="SAM" id="MobiDB-lite"/>
    </source>
</evidence>
<evidence type="ECO:0000259" key="2">
    <source>
        <dbReference type="Pfam" id="PF04233"/>
    </source>
</evidence>
<dbReference type="NCBIfam" id="TIGR01641">
    <property type="entry name" value="phageSPP1_gp7"/>
    <property type="match status" value="1"/>
</dbReference>
<evidence type="ECO:0000313" key="4">
    <source>
        <dbReference type="Proteomes" id="UP001056648"/>
    </source>
</evidence>
<accession>A0ABY4VT88</accession>
<feature type="domain" description="Phage head morphogenesis" evidence="2">
    <location>
        <begin position="158"/>
        <end position="261"/>
    </location>
</feature>
<dbReference type="RefSeq" id="WP_252252717.1">
    <property type="nucleotide sequence ID" value="NZ_CP098736.1"/>
</dbReference>
<sequence length="278" mass="31236">MDLNALRAAGRRPRSTPRRPKKWLHPAAIEREYVRAVQGFVDRTVQAAERYIIPALAEVRGDDLNRPPEDDRWYTALEVAFAEALAAAAVSDEALRNVIDLFAGRVDAFNSNQFHALLRGAYGVDIVTAEPGIGPLMRVWEAENLRLIKSIPTQYLDNLQGRIVAAVARGESLRSLTAFVRDTYRLPMERAELIARDQIGKLNGRLTGYRQTNVGVSEYRWRGTLDARERDAHVAREGKVISWDTPPDDGHPGEPIRCRCWAEPVLPDLDDLDALIVH</sequence>
<name>A0ABY4VT88_9BURK</name>
<feature type="region of interest" description="Disordered" evidence="1">
    <location>
        <begin position="1"/>
        <end position="21"/>
    </location>
</feature>
<reference evidence="3" key="1">
    <citation type="submission" date="2022-06" db="EMBL/GenBank/DDBJ databases">
        <title>Complete genome sequence and characterization of Cupriavidus gilardii QJ1 isolated from contaminating cells.</title>
        <authorList>
            <person name="Qi J."/>
        </authorList>
    </citation>
    <scope>NUCLEOTIDE SEQUENCE</scope>
    <source>
        <strain evidence="3">QJ1</strain>
    </source>
</reference>
<dbReference type="Pfam" id="PF04233">
    <property type="entry name" value="Phage_Mu_F"/>
    <property type="match status" value="1"/>
</dbReference>
<gene>
    <name evidence="3" type="ORF">NDR89_20380</name>
</gene>
<dbReference type="InterPro" id="IPR006528">
    <property type="entry name" value="Phage_head_morphogenesis_dom"/>
</dbReference>
<feature type="compositionally biased region" description="Basic residues" evidence="1">
    <location>
        <begin position="9"/>
        <end position="21"/>
    </location>
</feature>
<dbReference type="EMBL" id="CP098736">
    <property type="protein sequence ID" value="USE78996.1"/>
    <property type="molecule type" value="Genomic_DNA"/>
</dbReference>
<evidence type="ECO:0000313" key="3">
    <source>
        <dbReference type="EMBL" id="USE78996.1"/>
    </source>
</evidence>